<sequence>MGHNVFTDEFGMGFLSAFLSALCVIVVSEIGDKTFFIAAIFSMKYSRLVVYLGAMFALVLMTVLSALLGYATSVIPHWITHYLSAVLFIIFGLKMLYEAYRMDPNQSQNEFESVKCELEDKEKQFVGFAIDHPTKEKDVETGPILPQPPTSSSPLHSTTAAATSSSPPHSPLPPPLSSSSPQPPSYEACVESRDSVVTPVGKESDEKKRWKKFISLVSPVFLQSFILTFVAEWGDRSQLSTVILATQNNLIGVVVGGVIGHALCTGCAVLAGRFVAQRISLRTVHIIGAIVFFLSAIYILCFEE</sequence>
<dbReference type="KEGG" id="hro:HELRODRAFT_159649"/>
<dbReference type="HOGENOM" id="CLU_040186_0_2_1"/>
<keyword evidence="4 6" id="KW-1133">Transmembrane helix</keyword>
<comment type="subcellular location">
    <subcellularLocation>
        <location evidence="1 6">Membrane</location>
        <topology evidence="1 6">Multi-pass membrane protein</topology>
    </subcellularLocation>
</comment>
<dbReference type="Pfam" id="PF01169">
    <property type="entry name" value="GDT1"/>
    <property type="match status" value="2"/>
</dbReference>
<dbReference type="GO" id="GO:0032472">
    <property type="term" value="P:Golgi calcium ion transport"/>
    <property type="evidence" value="ECO:0000318"/>
    <property type="project" value="GO_Central"/>
</dbReference>
<dbReference type="eggNOG" id="KOG2881">
    <property type="taxonomic scope" value="Eukaryota"/>
</dbReference>
<dbReference type="GO" id="GO:0005384">
    <property type="term" value="F:manganese ion transmembrane transporter activity"/>
    <property type="evidence" value="ECO:0000318"/>
    <property type="project" value="GO_Central"/>
</dbReference>
<dbReference type="OMA" id="CSNVIMG"/>
<feature type="transmembrane region" description="Helical" evidence="6">
    <location>
        <begin position="213"/>
        <end position="231"/>
    </location>
</feature>
<evidence type="ECO:0000256" key="6">
    <source>
        <dbReference type="RuleBase" id="RU365102"/>
    </source>
</evidence>
<dbReference type="GO" id="GO:0032468">
    <property type="term" value="P:Golgi calcium ion homeostasis"/>
    <property type="evidence" value="ECO:0000318"/>
    <property type="project" value="GO_Central"/>
</dbReference>
<dbReference type="GO" id="GO:0016020">
    <property type="term" value="C:membrane"/>
    <property type="evidence" value="ECO:0007669"/>
    <property type="project" value="UniProtKB-SubCell"/>
</dbReference>
<dbReference type="PROSITE" id="PS01214">
    <property type="entry name" value="UPF0016"/>
    <property type="match status" value="1"/>
</dbReference>
<dbReference type="RefSeq" id="XP_009009771.1">
    <property type="nucleotide sequence ID" value="XM_009011523.1"/>
</dbReference>
<dbReference type="GO" id="GO:0015085">
    <property type="term" value="F:calcium ion transmembrane transporter activity"/>
    <property type="evidence" value="ECO:0000318"/>
    <property type="project" value="GO_Central"/>
</dbReference>
<dbReference type="InterPro" id="IPR049555">
    <property type="entry name" value="GDT1-like_CS"/>
</dbReference>
<dbReference type="InterPro" id="IPR001727">
    <property type="entry name" value="GDT1-like"/>
</dbReference>
<reference evidence="9" key="3">
    <citation type="submission" date="2015-06" db="UniProtKB">
        <authorList>
            <consortium name="EnsemblMetazoa"/>
        </authorList>
    </citation>
    <scope>IDENTIFICATION</scope>
</reference>
<comment type="similarity">
    <text evidence="2 6">Belongs to the GDT1 family.</text>
</comment>
<dbReference type="PANTHER" id="PTHR12608">
    <property type="entry name" value="TRANSMEMBRANE PROTEIN HTP-1 RELATED"/>
    <property type="match status" value="1"/>
</dbReference>
<dbReference type="FunCoup" id="T1EPA0">
    <property type="interactions" value="1489"/>
</dbReference>
<dbReference type="STRING" id="6412.T1EPA0"/>
<dbReference type="PANTHER" id="PTHR12608:SF1">
    <property type="entry name" value="TRANSMEMBRANE PROTEIN 165"/>
    <property type="match status" value="1"/>
</dbReference>
<evidence type="ECO:0000256" key="1">
    <source>
        <dbReference type="ARBA" id="ARBA00004141"/>
    </source>
</evidence>
<dbReference type="GO" id="GO:0005794">
    <property type="term" value="C:Golgi apparatus"/>
    <property type="evidence" value="ECO:0000318"/>
    <property type="project" value="GO_Central"/>
</dbReference>
<dbReference type="CTD" id="20198400"/>
<feature type="region of interest" description="Disordered" evidence="7">
    <location>
        <begin position="137"/>
        <end position="188"/>
    </location>
</feature>
<dbReference type="GO" id="GO:0071421">
    <property type="term" value="P:manganese ion transmembrane transport"/>
    <property type="evidence" value="ECO:0000318"/>
    <property type="project" value="GO_Central"/>
</dbReference>
<keyword evidence="3 6" id="KW-0812">Transmembrane</keyword>
<dbReference type="Proteomes" id="UP000015101">
    <property type="component" value="Unassembled WGS sequence"/>
</dbReference>
<accession>T1EPA0</accession>
<proteinExistence type="inferred from homology"/>
<dbReference type="GeneID" id="20198400"/>
<dbReference type="GO" id="GO:0070588">
    <property type="term" value="P:calcium ion transmembrane transport"/>
    <property type="evidence" value="ECO:0000318"/>
    <property type="project" value="GO_Central"/>
</dbReference>
<name>T1EPA0_HELRO</name>
<keyword evidence="10" id="KW-1185">Reference proteome</keyword>
<evidence type="ECO:0000256" key="7">
    <source>
        <dbReference type="SAM" id="MobiDB-lite"/>
    </source>
</evidence>
<gene>
    <name evidence="9" type="primary">20198400</name>
    <name evidence="8" type="ORF">HELRODRAFT_159649</name>
</gene>
<organism evidence="9 10">
    <name type="scientific">Helobdella robusta</name>
    <name type="common">Californian leech</name>
    <dbReference type="NCBI Taxonomy" id="6412"/>
    <lineage>
        <taxon>Eukaryota</taxon>
        <taxon>Metazoa</taxon>
        <taxon>Spiralia</taxon>
        <taxon>Lophotrochozoa</taxon>
        <taxon>Annelida</taxon>
        <taxon>Clitellata</taxon>
        <taxon>Hirudinea</taxon>
        <taxon>Rhynchobdellida</taxon>
        <taxon>Glossiphoniidae</taxon>
        <taxon>Helobdella</taxon>
    </lineage>
</organism>
<evidence type="ECO:0000313" key="9">
    <source>
        <dbReference type="EnsemblMetazoa" id="HelroP159649"/>
    </source>
</evidence>
<feature type="transmembrane region" description="Helical" evidence="6">
    <location>
        <begin position="78"/>
        <end position="97"/>
    </location>
</feature>
<dbReference type="OrthoDB" id="442680at2759"/>
<feature type="compositionally biased region" description="Pro residues" evidence="7">
    <location>
        <begin position="168"/>
        <end position="184"/>
    </location>
</feature>
<evidence type="ECO:0000313" key="10">
    <source>
        <dbReference type="Proteomes" id="UP000015101"/>
    </source>
</evidence>
<feature type="compositionally biased region" description="Low complexity" evidence="7">
    <location>
        <begin position="152"/>
        <end position="167"/>
    </location>
</feature>
<dbReference type="EMBL" id="KB095811">
    <property type="protein sequence ID" value="ESO13051.1"/>
    <property type="molecule type" value="Genomic_DNA"/>
</dbReference>
<evidence type="ECO:0000256" key="2">
    <source>
        <dbReference type="ARBA" id="ARBA00009190"/>
    </source>
</evidence>
<feature type="transmembrane region" description="Helical" evidence="6">
    <location>
        <begin position="283"/>
        <end position="300"/>
    </location>
</feature>
<dbReference type="InParanoid" id="T1EPA0"/>
<evidence type="ECO:0000256" key="3">
    <source>
        <dbReference type="ARBA" id="ARBA00022692"/>
    </source>
</evidence>
<dbReference type="AlphaFoldDB" id="T1EPA0"/>
<keyword evidence="5 6" id="KW-0472">Membrane</keyword>
<evidence type="ECO:0000256" key="4">
    <source>
        <dbReference type="ARBA" id="ARBA00022989"/>
    </source>
</evidence>
<reference evidence="8 10" key="2">
    <citation type="journal article" date="2013" name="Nature">
        <title>Insights into bilaterian evolution from three spiralian genomes.</title>
        <authorList>
            <person name="Simakov O."/>
            <person name="Marletaz F."/>
            <person name="Cho S.J."/>
            <person name="Edsinger-Gonzales E."/>
            <person name="Havlak P."/>
            <person name="Hellsten U."/>
            <person name="Kuo D.H."/>
            <person name="Larsson T."/>
            <person name="Lv J."/>
            <person name="Arendt D."/>
            <person name="Savage R."/>
            <person name="Osoegawa K."/>
            <person name="de Jong P."/>
            <person name="Grimwood J."/>
            <person name="Chapman J.A."/>
            <person name="Shapiro H."/>
            <person name="Aerts A."/>
            <person name="Otillar R.P."/>
            <person name="Terry A.Y."/>
            <person name="Boore J.L."/>
            <person name="Grigoriev I.V."/>
            <person name="Lindberg D.R."/>
            <person name="Seaver E.C."/>
            <person name="Weisblat D.A."/>
            <person name="Putnam N.H."/>
            <person name="Rokhsar D.S."/>
        </authorList>
    </citation>
    <scope>NUCLEOTIDE SEQUENCE</scope>
</reference>
<evidence type="ECO:0000313" key="8">
    <source>
        <dbReference type="EMBL" id="ESO13051.1"/>
    </source>
</evidence>
<feature type="transmembrane region" description="Helical" evidence="6">
    <location>
        <begin position="251"/>
        <end position="271"/>
    </location>
</feature>
<dbReference type="EMBL" id="AMQM01000290">
    <property type="status" value="NOT_ANNOTATED_CDS"/>
    <property type="molecule type" value="Genomic_DNA"/>
</dbReference>
<feature type="transmembrane region" description="Helical" evidence="6">
    <location>
        <begin position="48"/>
        <end position="72"/>
    </location>
</feature>
<feature type="transmembrane region" description="Helical" evidence="6">
    <location>
        <begin position="12"/>
        <end position="28"/>
    </location>
</feature>
<reference evidence="10" key="1">
    <citation type="submission" date="2012-12" db="EMBL/GenBank/DDBJ databases">
        <authorList>
            <person name="Hellsten U."/>
            <person name="Grimwood J."/>
            <person name="Chapman J.A."/>
            <person name="Shapiro H."/>
            <person name="Aerts A."/>
            <person name="Otillar R.P."/>
            <person name="Terry A.Y."/>
            <person name="Boore J.L."/>
            <person name="Simakov O."/>
            <person name="Marletaz F."/>
            <person name="Cho S.-J."/>
            <person name="Edsinger-Gonzales E."/>
            <person name="Havlak P."/>
            <person name="Kuo D.-H."/>
            <person name="Larsson T."/>
            <person name="Lv J."/>
            <person name="Arendt D."/>
            <person name="Savage R."/>
            <person name="Osoegawa K."/>
            <person name="de Jong P."/>
            <person name="Lindberg D.R."/>
            <person name="Seaver E.C."/>
            <person name="Weisblat D.A."/>
            <person name="Putnam N.H."/>
            <person name="Grigoriev I.V."/>
            <person name="Rokhsar D.S."/>
        </authorList>
    </citation>
    <scope>NUCLEOTIDE SEQUENCE</scope>
</reference>
<evidence type="ECO:0000256" key="5">
    <source>
        <dbReference type="ARBA" id="ARBA00023136"/>
    </source>
</evidence>
<protein>
    <recommendedName>
        <fullName evidence="6">GDT1 family protein</fullName>
    </recommendedName>
</protein>
<dbReference type="EnsemblMetazoa" id="HelroT159649">
    <property type="protein sequence ID" value="HelroP159649"/>
    <property type="gene ID" value="HelroG159649"/>
</dbReference>